<dbReference type="InterPro" id="IPR036869">
    <property type="entry name" value="J_dom_sf"/>
</dbReference>
<feature type="region of interest" description="Disordered" evidence="5">
    <location>
        <begin position="351"/>
        <end position="384"/>
    </location>
</feature>
<sequence length="555" mass="65572">MVKSTERVCHYETLGLEPNCSEKEIKAAHRKLILTYHWDKCRSSQCGLSQEEATAKFLEVQQAYEILMDPIKRETYNAYRQTYAVPEVFNPDLEVPFDNIVFNGYSSSSRNFYNAYSDIFQRIYANERAFQKKNDLPWNSVHKPPDMGNLDTPYPEVVQFYNYWLNFSSIMDFCWEDPHDEYDLSQISRKGVKEWSRINMKARKKAKKEYNNKVRSLAQTAKRLDRRVMQMVAKREVERKREIEEERERRKRLKKQKLVKAIEYEEQEWTKPVERKRKYSNKEEEEEEKERDEWECVVCRKVYRSERQCRNHEQSKKHLRMVAKLMELLEEKPDEEEVLEEAKRNEVVGGSDGEEEFVDGVNDNQREKLSETGEVDDEEVEEDEMGVLEAMVARRKTMEEVGEDILESILVEPMASSSQEVKNADEVAMEHDKLKNANKNEGERKPRRRRAKSTRTDERDGSNNMKESKPDFSAEKGYDEDQINKRKGGERKERSGKKSNGKGDIEQKKMRSGGRSEEKKGKKRNGGERRINEHGTSYFSAVNESYLNMLHLIFI</sequence>
<dbReference type="PANTHER" id="PTHR45495:SF1">
    <property type="entry name" value="DNAJ PROTEIN JJJ1 HOMOLOG"/>
    <property type="match status" value="1"/>
</dbReference>
<gene>
    <name evidence="7" type="ORF">RchiOBHm_Chr7g0200711</name>
</gene>
<keyword evidence="3" id="KW-0862">Zinc</keyword>
<evidence type="ECO:0000313" key="7">
    <source>
        <dbReference type="EMBL" id="PRQ17967.1"/>
    </source>
</evidence>
<dbReference type="PROSITE" id="PS00028">
    <property type="entry name" value="ZINC_FINGER_C2H2_1"/>
    <property type="match status" value="1"/>
</dbReference>
<dbReference type="Proteomes" id="UP000238479">
    <property type="component" value="Chromosome 7"/>
</dbReference>
<evidence type="ECO:0000256" key="5">
    <source>
        <dbReference type="SAM" id="MobiDB-lite"/>
    </source>
</evidence>
<evidence type="ECO:0000259" key="6">
    <source>
        <dbReference type="PROSITE" id="PS50076"/>
    </source>
</evidence>
<evidence type="ECO:0000313" key="8">
    <source>
        <dbReference type="Proteomes" id="UP000238479"/>
    </source>
</evidence>
<keyword evidence="1" id="KW-0479">Metal-binding</keyword>
<dbReference type="CDD" id="cd06257">
    <property type="entry name" value="DnaJ"/>
    <property type="match status" value="1"/>
</dbReference>
<keyword evidence="8" id="KW-1185">Reference proteome</keyword>
<dbReference type="Pfam" id="PF00226">
    <property type="entry name" value="DnaJ"/>
    <property type="match status" value="1"/>
</dbReference>
<dbReference type="Gramene" id="PRQ17967">
    <property type="protein sequence ID" value="PRQ17967"/>
    <property type="gene ID" value="RchiOBHm_Chr7g0200711"/>
</dbReference>
<protein>
    <submittedName>
        <fullName evidence="7">Putative transcription factor C2H2 family</fullName>
    </submittedName>
</protein>
<dbReference type="Pfam" id="PF21884">
    <property type="entry name" value="ZUO1-like_ZHD"/>
    <property type="match status" value="1"/>
</dbReference>
<dbReference type="STRING" id="74649.A0A2P6P7R9"/>
<name>A0A2P6P7R9_ROSCH</name>
<keyword evidence="4" id="KW-0175">Coiled coil</keyword>
<evidence type="ECO:0000256" key="2">
    <source>
        <dbReference type="ARBA" id="ARBA00022771"/>
    </source>
</evidence>
<proteinExistence type="predicted"/>
<dbReference type="OMA" id="AHSMEND"/>
<accession>A0A2P6P7R9</accession>
<dbReference type="SMART" id="SM00271">
    <property type="entry name" value="DnaJ"/>
    <property type="match status" value="1"/>
</dbReference>
<dbReference type="SUPFAM" id="SSF46565">
    <property type="entry name" value="Chaperone J-domain"/>
    <property type="match status" value="1"/>
</dbReference>
<dbReference type="InterPro" id="IPR001623">
    <property type="entry name" value="DnaJ_domain"/>
</dbReference>
<feature type="compositionally biased region" description="Basic residues" evidence="5">
    <location>
        <begin position="485"/>
        <end position="500"/>
    </location>
</feature>
<dbReference type="InterPro" id="IPR036236">
    <property type="entry name" value="Znf_C2H2_sf"/>
</dbReference>
<evidence type="ECO:0000256" key="4">
    <source>
        <dbReference type="SAM" id="Coils"/>
    </source>
</evidence>
<dbReference type="PRINTS" id="PR00625">
    <property type="entry name" value="JDOMAIN"/>
</dbReference>
<keyword evidence="2" id="KW-0863">Zinc-finger</keyword>
<feature type="region of interest" description="Disordered" evidence="5">
    <location>
        <begin position="410"/>
        <end position="536"/>
    </location>
</feature>
<evidence type="ECO:0000256" key="1">
    <source>
        <dbReference type="ARBA" id="ARBA00022723"/>
    </source>
</evidence>
<feature type="coiled-coil region" evidence="4">
    <location>
        <begin position="207"/>
        <end position="256"/>
    </location>
</feature>
<dbReference type="EMBL" id="PDCK01000045">
    <property type="protein sequence ID" value="PRQ17967.1"/>
    <property type="molecule type" value="Genomic_DNA"/>
</dbReference>
<feature type="compositionally biased region" description="Basic and acidic residues" evidence="5">
    <location>
        <begin position="454"/>
        <end position="484"/>
    </location>
</feature>
<dbReference type="PANTHER" id="PTHR45495">
    <property type="entry name" value="DNAJ PROTEIN JJJ1 HOMOLOG"/>
    <property type="match status" value="1"/>
</dbReference>
<dbReference type="PROSITE" id="PS50076">
    <property type="entry name" value="DNAJ_2"/>
    <property type="match status" value="1"/>
</dbReference>
<dbReference type="SUPFAM" id="SSF57667">
    <property type="entry name" value="beta-beta-alpha zinc fingers"/>
    <property type="match status" value="1"/>
</dbReference>
<dbReference type="Gene3D" id="3.30.160.60">
    <property type="entry name" value="Classic Zinc Finger"/>
    <property type="match status" value="1"/>
</dbReference>
<feature type="domain" description="J" evidence="6">
    <location>
        <begin position="9"/>
        <end position="80"/>
    </location>
</feature>
<dbReference type="Pfam" id="PF12171">
    <property type="entry name" value="zf-C2H2_jaz"/>
    <property type="match status" value="1"/>
</dbReference>
<dbReference type="InterPro" id="IPR044648">
    <property type="entry name" value="JJJ1_plant"/>
</dbReference>
<feature type="compositionally biased region" description="Basic and acidic residues" evidence="5">
    <location>
        <begin position="501"/>
        <end position="533"/>
    </location>
</feature>
<dbReference type="InterPro" id="IPR022755">
    <property type="entry name" value="Znf_C2H2_jaz"/>
</dbReference>
<evidence type="ECO:0000256" key="3">
    <source>
        <dbReference type="ARBA" id="ARBA00022833"/>
    </source>
</evidence>
<organism evidence="7 8">
    <name type="scientific">Rosa chinensis</name>
    <name type="common">China rose</name>
    <dbReference type="NCBI Taxonomy" id="74649"/>
    <lineage>
        <taxon>Eukaryota</taxon>
        <taxon>Viridiplantae</taxon>
        <taxon>Streptophyta</taxon>
        <taxon>Embryophyta</taxon>
        <taxon>Tracheophyta</taxon>
        <taxon>Spermatophyta</taxon>
        <taxon>Magnoliopsida</taxon>
        <taxon>eudicotyledons</taxon>
        <taxon>Gunneridae</taxon>
        <taxon>Pentapetalae</taxon>
        <taxon>rosids</taxon>
        <taxon>fabids</taxon>
        <taxon>Rosales</taxon>
        <taxon>Rosaceae</taxon>
        <taxon>Rosoideae</taxon>
        <taxon>Rosoideae incertae sedis</taxon>
        <taxon>Rosa</taxon>
    </lineage>
</organism>
<feature type="compositionally biased region" description="Acidic residues" evidence="5">
    <location>
        <begin position="373"/>
        <end position="384"/>
    </location>
</feature>
<dbReference type="AlphaFoldDB" id="A0A2P6P7R9"/>
<dbReference type="InterPro" id="IPR054076">
    <property type="entry name" value="ZUO1-like_ZHD"/>
</dbReference>
<comment type="caution">
    <text evidence="7">The sequence shown here is derived from an EMBL/GenBank/DDBJ whole genome shotgun (WGS) entry which is preliminary data.</text>
</comment>
<dbReference type="Gene3D" id="1.10.287.110">
    <property type="entry name" value="DnaJ domain"/>
    <property type="match status" value="1"/>
</dbReference>
<reference evidence="7 8" key="1">
    <citation type="journal article" date="2018" name="Nat. Genet.">
        <title>The Rosa genome provides new insights in the design of modern roses.</title>
        <authorList>
            <person name="Bendahmane M."/>
        </authorList>
    </citation>
    <scope>NUCLEOTIDE SEQUENCE [LARGE SCALE GENOMIC DNA]</scope>
    <source>
        <strain evidence="8">cv. Old Blush</strain>
    </source>
</reference>
<feature type="compositionally biased region" description="Basic and acidic residues" evidence="5">
    <location>
        <begin position="422"/>
        <end position="444"/>
    </location>
</feature>
<dbReference type="InterPro" id="IPR013087">
    <property type="entry name" value="Znf_C2H2_type"/>
</dbReference>
<dbReference type="GO" id="GO:0008270">
    <property type="term" value="F:zinc ion binding"/>
    <property type="evidence" value="ECO:0007669"/>
    <property type="project" value="UniProtKB-KW"/>
</dbReference>